<gene>
    <name evidence="1" type="ORF">SVIM_LOCUS415491</name>
    <name evidence="2" type="ORF">SVIM_LOCUS448900</name>
</gene>
<dbReference type="PANTHER" id="PTHR43330">
    <property type="entry name" value="METHIONINE AMINOPEPTIDASE"/>
    <property type="match status" value="1"/>
</dbReference>
<reference evidence="1" key="1">
    <citation type="submission" date="2019-03" db="EMBL/GenBank/DDBJ databases">
        <authorList>
            <person name="Mank J."/>
            <person name="Almeida P."/>
        </authorList>
    </citation>
    <scope>NUCLEOTIDE SEQUENCE</scope>
    <source>
        <strain evidence="1">78183</strain>
    </source>
</reference>
<dbReference type="AlphaFoldDB" id="A0A6N2MUY4"/>
<dbReference type="PANTHER" id="PTHR43330:SF1">
    <property type="entry name" value="METHIONINE AMINOPEPTIDASE 1B, CHLOROPLASTIC"/>
    <property type="match status" value="1"/>
</dbReference>
<name>A0A6N2MUY4_SALVM</name>
<dbReference type="GO" id="GO:0009507">
    <property type="term" value="C:chloroplast"/>
    <property type="evidence" value="ECO:0007669"/>
    <property type="project" value="TreeGrafter"/>
</dbReference>
<organism evidence="1">
    <name type="scientific">Salix viminalis</name>
    <name type="common">Common osier</name>
    <name type="synonym">Basket willow</name>
    <dbReference type="NCBI Taxonomy" id="40686"/>
    <lineage>
        <taxon>Eukaryota</taxon>
        <taxon>Viridiplantae</taxon>
        <taxon>Streptophyta</taxon>
        <taxon>Embryophyta</taxon>
        <taxon>Tracheophyta</taxon>
        <taxon>Spermatophyta</taxon>
        <taxon>Magnoliopsida</taxon>
        <taxon>eudicotyledons</taxon>
        <taxon>Gunneridae</taxon>
        <taxon>Pentapetalae</taxon>
        <taxon>rosids</taxon>
        <taxon>fabids</taxon>
        <taxon>Malpighiales</taxon>
        <taxon>Salicaceae</taxon>
        <taxon>Saliceae</taxon>
        <taxon>Salix</taxon>
    </lineage>
</organism>
<dbReference type="EMBL" id="CAADRP010001952">
    <property type="protein sequence ID" value="VFU57467.1"/>
    <property type="molecule type" value="Genomic_DNA"/>
</dbReference>
<protein>
    <submittedName>
        <fullName evidence="1">Uncharacterized protein</fullName>
    </submittedName>
</protein>
<evidence type="ECO:0000313" key="1">
    <source>
        <dbReference type="EMBL" id="VFU57467.1"/>
    </source>
</evidence>
<sequence length="192" mass="20981">MVKFNSSSGRPRFPFLPQPFALQRCSPPSKYLRSLSQGKRAQTLTRLVVFSKRVSPLEEAIERELQKTTKFRKRPPLRRGRVSPRLSVAGDIPKPPYLGSNELPEIASEHQIHESEGIVKMRAAYELGAHVLENAAGSTGGVTWPNNQTTLTADGSPAAQFGHTISIIRTGVGILTHGNTNSSTFPPSILLS</sequence>
<dbReference type="Gene3D" id="3.90.230.10">
    <property type="entry name" value="Creatinase/methionine aminopeptidase superfamily"/>
    <property type="match status" value="1"/>
</dbReference>
<proteinExistence type="predicted"/>
<accession>A0A6N2MUY4</accession>
<evidence type="ECO:0000313" key="2">
    <source>
        <dbReference type="EMBL" id="VFU60502.1"/>
    </source>
</evidence>
<dbReference type="GO" id="GO:0070006">
    <property type="term" value="F:metalloaminopeptidase activity"/>
    <property type="evidence" value="ECO:0007669"/>
    <property type="project" value="TreeGrafter"/>
</dbReference>
<dbReference type="InterPro" id="IPR036005">
    <property type="entry name" value="Creatinase/aminopeptidase-like"/>
</dbReference>
<dbReference type="EMBL" id="CAADRP010002063">
    <property type="protein sequence ID" value="VFU60502.1"/>
    <property type="molecule type" value="Genomic_DNA"/>
</dbReference>